<evidence type="ECO:0000256" key="4">
    <source>
        <dbReference type="ARBA" id="ARBA00022692"/>
    </source>
</evidence>
<dbReference type="PANTHER" id="PTHR40980:SF4">
    <property type="entry name" value="TONB-DEPENDENT RECEPTOR-LIKE BETA-BARREL DOMAIN-CONTAINING PROTEIN"/>
    <property type="match status" value="1"/>
</dbReference>
<feature type="domain" description="TonB-dependent receptor-like beta-barrel" evidence="10">
    <location>
        <begin position="469"/>
        <end position="948"/>
    </location>
</feature>
<dbReference type="GO" id="GO:0009279">
    <property type="term" value="C:cell outer membrane"/>
    <property type="evidence" value="ECO:0007669"/>
    <property type="project" value="UniProtKB-SubCell"/>
</dbReference>
<dbReference type="InterPro" id="IPR000531">
    <property type="entry name" value="Beta-barrel_TonB"/>
</dbReference>
<comment type="caution">
    <text evidence="12">The sequence shown here is derived from an EMBL/GenBank/DDBJ whole genome shotgun (WGS) entry which is preliminary data.</text>
</comment>
<proteinExistence type="inferred from homology"/>
<keyword evidence="5 9" id="KW-0798">TonB box</keyword>
<keyword evidence="6 8" id="KW-0472">Membrane</keyword>
<dbReference type="AlphaFoldDB" id="A0A4V5NX42"/>
<gene>
    <name evidence="12" type="ORF">FA046_09935</name>
</gene>
<dbReference type="Pfam" id="PF13715">
    <property type="entry name" value="CarbopepD_reg_2"/>
    <property type="match status" value="1"/>
</dbReference>
<dbReference type="SUPFAM" id="SSF56935">
    <property type="entry name" value="Porins"/>
    <property type="match status" value="1"/>
</dbReference>
<keyword evidence="13" id="KW-1185">Reference proteome</keyword>
<evidence type="ECO:0000313" key="13">
    <source>
        <dbReference type="Proteomes" id="UP000308181"/>
    </source>
</evidence>
<dbReference type="Pfam" id="PF00593">
    <property type="entry name" value="TonB_dep_Rec_b-barrel"/>
    <property type="match status" value="1"/>
</dbReference>
<keyword evidence="7 8" id="KW-0998">Cell outer membrane</keyword>
<dbReference type="Pfam" id="PF07715">
    <property type="entry name" value="Plug"/>
    <property type="match status" value="1"/>
</dbReference>
<evidence type="ECO:0000313" key="12">
    <source>
        <dbReference type="EMBL" id="TKB97677.1"/>
    </source>
</evidence>
<dbReference type="InterPro" id="IPR012910">
    <property type="entry name" value="Plug_dom"/>
</dbReference>
<evidence type="ECO:0000256" key="6">
    <source>
        <dbReference type="ARBA" id="ARBA00023136"/>
    </source>
</evidence>
<evidence type="ECO:0000256" key="5">
    <source>
        <dbReference type="ARBA" id="ARBA00023077"/>
    </source>
</evidence>
<evidence type="ECO:0000256" key="8">
    <source>
        <dbReference type="PROSITE-ProRule" id="PRU01360"/>
    </source>
</evidence>
<evidence type="ECO:0000256" key="2">
    <source>
        <dbReference type="ARBA" id="ARBA00022448"/>
    </source>
</evidence>
<dbReference type="InterPro" id="IPR037066">
    <property type="entry name" value="Plug_dom_sf"/>
</dbReference>
<dbReference type="InterPro" id="IPR008969">
    <property type="entry name" value="CarboxyPept-like_regulatory"/>
</dbReference>
<evidence type="ECO:0000256" key="9">
    <source>
        <dbReference type="RuleBase" id="RU003357"/>
    </source>
</evidence>
<dbReference type="EMBL" id="SWBP01000003">
    <property type="protein sequence ID" value="TKB97677.1"/>
    <property type="molecule type" value="Genomic_DNA"/>
</dbReference>
<evidence type="ECO:0000256" key="3">
    <source>
        <dbReference type="ARBA" id="ARBA00022452"/>
    </source>
</evidence>
<dbReference type="InterPro" id="IPR010104">
    <property type="entry name" value="TonB_rcpt_bac"/>
</dbReference>
<organism evidence="12 13">
    <name type="scientific">Pedobacter cryophilus</name>
    <dbReference type="NCBI Taxonomy" id="2571271"/>
    <lineage>
        <taxon>Bacteria</taxon>
        <taxon>Pseudomonadati</taxon>
        <taxon>Bacteroidota</taxon>
        <taxon>Sphingobacteriia</taxon>
        <taxon>Sphingobacteriales</taxon>
        <taxon>Sphingobacteriaceae</taxon>
        <taxon>Pedobacter</taxon>
    </lineage>
</organism>
<dbReference type="InterPro" id="IPR039426">
    <property type="entry name" value="TonB-dep_rcpt-like"/>
</dbReference>
<dbReference type="Proteomes" id="UP000308181">
    <property type="component" value="Unassembled WGS sequence"/>
</dbReference>
<accession>A0A4V5NX42</accession>
<dbReference type="SUPFAM" id="SSF49464">
    <property type="entry name" value="Carboxypeptidase regulatory domain-like"/>
    <property type="match status" value="1"/>
</dbReference>
<dbReference type="Gene3D" id="2.60.40.1120">
    <property type="entry name" value="Carboxypeptidase-like, regulatory domain"/>
    <property type="match status" value="1"/>
</dbReference>
<comment type="similarity">
    <text evidence="8 9">Belongs to the TonB-dependent receptor family.</text>
</comment>
<dbReference type="CDD" id="cd01347">
    <property type="entry name" value="ligand_gated_channel"/>
    <property type="match status" value="1"/>
</dbReference>
<keyword evidence="2 8" id="KW-0813">Transport</keyword>
<feature type="domain" description="TonB-dependent receptor plug" evidence="11">
    <location>
        <begin position="141"/>
        <end position="245"/>
    </location>
</feature>
<evidence type="ECO:0000256" key="7">
    <source>
        <dbReference type="ARBA" id="ARBA00023237"/>
    </source>
</evidence>
<reference evidence="12 13" key="1">
    <citation type="submission" date="2019-04" db="EMBL/GenBank/DDBJ databases">
        <title>Pedobacter sp. AR-3-17 sp. nov., isolated from Arctic soil.</title>
        <authorList>
            <person name="Dahal R.H."/>
            <person name="Kim D.-U."/>
        </authorList>
    </citation>
    <scope>NUCLEOTIDE SEQUENCE [LARGE SCALE GENOMIC DNA]</scope>
    <source>
        <strain evidence="12 13">AR-3-17</strain>
    </source>
</reference>
<sequence length="981" mass="109012">MKKNYLKSYRLKEKLSSLITMVIMLFCFQAVAFPLAEDAVVSGRIKDKQTGEYLIGVNVQLKGTTLRSTTNSEGFFRFSNLPEGRQMLVVTYLGFSNKEVSVNASQTPQELFVELEASTTTLGEVVVTGLRRSQIQSINQKKEALNIREVITANEAGRLPDINVAEATQRVSGVSIETDRGEGQFVSIRGIQPSLNNVTLNNSTLASTRDSRATGLDLLPTEIISSIEVIKTNTPDMEGNAIGGTINVNTLSAFDKAKPFVNFAVDGLVQTQQVDLSGFDNTRAPFRGAVTAGKRFGKNEKFGVVGSANFFRRDFSASILDPDGWEFFNYFYPNEIELQIEDIERDRLGLSADFEYRPSKNSSIYLKSLYTQTKETQLNSEFELTLQIGSARPTNQTPTTGRFVRGSGELDQAFTNEIENLYSYTLGTKNRFGKLSTDVYGTFSRAKTNLNNFDATFENPTATEPSLSSTYDTAPFFFTITPDNIATASDPEIYKLRNLNFTTGLLTENIYEISTDLKYDLNVGKTNAFIKFGGRYRDRSKESDRSRDSYDLSYGGVTIPNANAYSLTPFYFPVSVPSQGGATPFVHGNVNKFKEFVDNPANVNNTSKLVFDKLVTDQQLYLNDFKNSETVTAGYAMGVIDFKKLTIITGLRVEHTQTTSENAVIATNRGVATPSTTIASNNYTNFLPSLQLKFTPIKNFITRASYTNTLGRPNYSDLSGATNLNYTELATPGLFTGSVTLANPGLKPYLSSNLDLAFEYYIPNGGIVSVGGFYKKIQNQIYRISQVQRDIFYDGRQYQQLTFSQTTNADDANLYGMEFSYEQTLIFLPGLLNGLGFSTNFALIDSKVTLPNRPNETLPLFRQANNVYNGALYYQKKGFEFRFATSHRSDFLTQAASPESANVLLAVASGYSVADFDRYDAARTTYDISGKYQFPKKKLSISAQVRNLTNAPEQGYQGVTTRYDRHDLTGRSFFLGLALNL</sequence>
<dbReference type="PANTHER" id="PTHR40980">
    <property type="entry name" value="PLUG DOMAIN-CONTAINING PROTEIN"/>
    <property type="match status" value="1"/>
</dbReference>
<evidence type="ECO:0000259" key="10">
    <source>
        <dbReference type="Pfam" id="PF00593"/>
    </source>
</evidence>
<dbReference type="InterPro" id="IPR036942">
    <property type="entry name" value="Beta-barrel_TonB_sf"/>
</dbReference>
<keyword evidence="3 8" id="KW-1134">Transmembrane beta strand</keyword>
<keyword evidence="4 8" id="KW-0812">Transmembrane</keyword>
<dbReference type="NCBIfam" id="TIGR01782">
    <property type="entry name" value="TonB-Xanth-Caul"/>
    <property type="match status" value="1"/>
</dbReference>
<dbReference type="RefSeq" id="WP_136826252.1">
    <property type="nucleotide sequence ID" value="NZ_SWBP01000003.1"/>
</dbReference>
<name>A0A4V5NX42_9SPHI</name>
<dbReference type="Gene3D" id="2.170.130.10">
    <property type="entry name" value="TonB-dependent receptor, plug domain"/>
    <property type="match status" value="1"/>
</dbReference>
<dbReference type="OrthoDB" id="8727862at2"/>
<evidence type="ECO:0000259" key="11">
    <source>
        <dbReference type="Pfam" id="PF07715"/>
    </source>
</evidence>
<evidence type="ECO:0000256" key="1">
    <source>
        <dbReference type="ARBA" id="ARBA00004571"/>
    </source>
</evidence>
<protein>
    <submittedName>
        <fullName evidence="12">TonB-dependent receptor</fullName>
    </submittedName>
</protein>
<keyword evidence="12" id="KW-0675">Receptor</keyword>
<dbReference type="PROSITE" id="PS52016">
    <property type="entry name" value="TONB_DEPENDENT_REC_3"/>
    <property type="match status" value="1"/>
</dbReference>
<comment type="subcellular location">
    <subcellularLocation>
        <location evidence="1 8">Cell outer membrane</location>
        <topology evidence="1 8">Multi-pass membrane protein</topology>
    </subcellularLocation>
</comment>
<dbReference type="Gene3D" id="2.40.170.20">
    <property type="entry name" value="TonB-dependent receptor, beta-barrel domain"/>
    <property type="match status" value="1"/>
</dbReference>